<sequence>MTHDDYKNNPERLEWNRMYPNDQKTFFEKPAQENNYNFDKELEVVRYGYYSHYPFNTLSLFYSIHQVSVLTNCFAQEHNITFDYVVRMRSDLQLCLVLPLHKLDKTKIYLFEASPHNGELGKYTIHDQFAIGNPQIMTIYNDIFIYLPCYYTMFKLDWVSEILMGFHLQYNNICVQKMPRYYKLLRYKDRQPGFNGIMKRPTK</sequence>
<name>A0A6C0I2D3_9ZZZZ</name>
<organism evidence="1">
    <name type="scientific">viral metagenome</name>
    <dbReference type="NCBI Taxonomy" id="1070528"/>
    <lineage>
        <taxon>unclassified sequences</taxon>
        <taxon>metagenomes</taxon>
        <taxon>organismal metagenomes</taxon>
    </lineage>
</organism>
<protein>
    <submittedName>
        <fullName evidence="1">Uncharacterized protein</fullName>
    </submittedName>
</protein>
<accession>A0A6C0I2D3</accession>
<dbReference type="EMBL" id="MN740084">
    <property type="protein sequence ID" value="QHT87161.1"/>
    <property type="molecule type" value="Genomic_DNA"/>
</dbReference>
<evidence type="ECO:0000313" key="1">
    <source>
        <dbReference type="EMBL" id="QHT87161.1"/>
    </source>
</evidence>
<proteinExistence type="predicted"/>
<reference evidence="1" key="1">
    <citation type="journal article" date="2020" name="Nature">
        <title>Giant virus diversity and host interactions through global metagenomics.</title>
        <authorList>
            <person name="Schulz F."/>
            <person name="Roux S."/>
            <person name="Paez-Espino D."/>
            <person name="Jungbluth S."/>
            <person name="Walsh D.A."/>
            <person name="Denef V.J."/>
            <person name="McMahon K.D."/>
            <person name="Konstantinidis K.T."/>
            <person name="Eloe-Fadrosh E.A."/>
            <person name="Kyrpides N.C."/>
            <person name="Woyke T."/>
        </authorList>
    </citation>
    <scope>NUCLEOTIDE SEQUENCE</scope>
    <source>
        <strain evidence="1">GVMAG-M-3300023184-190</strain>
    </source>
</reference>
<dbReference type="AlphaFoldDB" id="A0A6C0I2D3"/>